<dbReference type="SUPFAM" id="SSF53850">
    <property type="entry name" value="Periplasmic binding protein-like II"/>
    <property type="match status" value="1"/>
</dbReference>
<dbReference type="PANTHER" id="PTHR30024:SF42">
    <property type="entry name" value="ALIPHATIC SULFONATES-BINDING PROTEIN-RELATED"/>
    <property type="match status" value="1"/>
</dbReference>
<dbReference type="EMBL" id="CP000910">
    <property type="protein sequence ID" value="ABY24299.1"/>
    <property type="molecule type" value="Genomic_DNA"/>
</dbReference>
<dbReference type="PANTHER" id="PTHR30024">
    <property type="entry name" value="ALIPHATIC SULFONATES-BINDING PROTEIN-RELATED"/>
    <property type="match status" value="1"/>
</dbReference>
<dbReference type="Gene3D" id="3.40.190.10">
    <property type="entry name" value="Periplasmic binding protein-like II"/>
    <property type="match status" value="1"/>
</dbReference>
<accession>A9WRL7</accession>
<protein>
    <submittedName>
        <fullName evidence="2">ABC transporter substrate-binding protein</fullName>
    </submittedName>
</protein>
<dbReference type="HOGENOM" id="CLU_976182_0_0_11"/>
<sequence length="285" mass="30395">MKYFTKSVLELIYISHNFLIIRFFRWLLCMSKQLELSFTRRTAILGALSGLALALSACGGSNSAASPTELRYQGAANEITLPELAADLGFLGSLKLKWVGNTISGPQDIQSVATNQTDFGGAFAGAIVKLVEAGAAVTGVVNYYGEDQQTFNGYFVKDDAPIRNARDLIGKKVAVNALGAHLEAALTTFLLKNGLTEAEAKEVQLVPLAPNDTESAIRRGQVDVGALGGPLQYRAIDAGGLRPLFSDVELFGTFAGGQIVFRNDFLAKKPDTVKTFATGVAKAIK</sequence>
<feature type="domain" description="SsuA/THI5-like" evidence="1">
    <location>
        <begin position="108"/>
        <end position="284"/>
    </location>
</feature>
<dbReference type="KEGG" id="rsa:RSal33209_2574"/>
<name>A9WRL7_RENSM</name>
<reference evidence="3" key="1">
    <citation type="journal article" date="2008" name="J. Bacteriol.">
        <title>Genome sequence of the fish pathogen Renibacterium salmoninarum suggests reductive evolution away from an environmental Arthrobacter ancestor.</title>
        <authorList>
            <person name="Wiens G.D."/>
            <person name="Rockey D.D."/>
            <person name="Wu Z."/>
            <person name="Chang J."/>
            <person name="Levy R."/>
            <person name="Crane S."/>
            <person name="Chen D.S."/>
            <person name="Capri G.R."/>
            <person name="Burnett J.R."/>
            <person name="Sudheesh P.S."/>
            <person name="Schipma M.J."/>
            <person name="Burd H."/>
            <person name="Bhattacharyya A."/>
            <person name="Rhodes L.D."/>
            <person name="Kaul R."/>
            <person name="Strom M.S."/>
        </authorList>
    </citation>
    <scope>NUCLEOTIDE SEQUENCE [LARGE SCALE GENOMIC DNA]</scope>
    <source>
        <strain evidence="3">ATCC 33209 / DSM 20767 / JCM 11484 / NBRC 15589 / NCIMB 2235</strain>
    </source>
</reference>
<dbReference type="Proteomes" id="UP000002007">
    <property type="component" value="Chromosome"/>
</dbReference>
<evidence type="ECO:0000313" key="3">
    <source>
        <dbReference type="Proteomes" id="UP000002007"/>
    </source>
</evidence>
<dbReference type="STRING" id="288705.RSal33209_2574"/>
<dbReference type="Pfam" id="PF09084">
    <property type="entry name" value="NMT1"/>
    <property type="match status" value="1"/>
</dbReference>
<dbReference type="InterPro" id="IPR015168">
    <property type="entry name" value="SsuA/THI5"/>
</dbReference>
<evidence type="ECO:0000313" key="2">
    <source>
        <dbReference type="EMBL" id="ABY24299.1"/>
    </source>
</evidence>
<dbReference type="eggNOG" id="COG0715">
    <property type="taxonomic scope" value="Bacteria"/>
</dbReference>
<keyword evidence="3" id="KW-1185">Reference proteome</keyword>
<gene>
    <name evidence="2" type="ordered locus">RSal33209_2574</name>
</gene>
<organism evidence="2 3">
    <name type="scientific">Renibacterium salmoninarum (strain ATCC 33209 / DSM 20767 / JCM 11484 / NBRC 15589 / NCIMB 2235)</name>
    <dbReference type="NCBI Taxonomy" id="288705"/>
    <lineage>
        <taxon>Bacteria</taxon>
        <taxon>Bacillati</taxon>
        <taxon>Actinomycetota</taxon>
        <taxon>Actinomycetes</taxon>
        <taxon>Micrococcales</taxon>
        <taxon>Micrococcaceae</taxon>
        <taxon>Renibacterium</taxon>
    </lineage>
</organism>
<evidence type="ECO:0000259" key="1">
    <source>
        <dbReference type="Pfam" id="PF09084"/>
    </source>
</evidence>
<dbReference type="AlphaFoldDB" id="A9WRL7"/>
<proteinExistence type="predicted"/>